<evidence type="ECO:0000313" key="1">
    <source>
        <dbReference type="EMBL" id="CAA9305292.1"/>
    </source>
</evidence>
<organism evidence="1">
    <name type="scientific">uncultured Coleofasciculus sp</name>
    <dbReference type="NCBI Taxonomy" id="1267456"/>
    <lineage>
        <taxon>Bacteria</taxon>
        <taxon>Bacillati</taxon>
        <taxon>Cyanobacteriota</taxon>
        <taxon>Cyanophyceae</taxon>
        <taxon>Coleofasciculales</taxon>
        <taxon>Coleofasciculaceae</taxon>
        <taxon>Coleofasciculus</taxon>
        <taxon>environmental samples</taxon>
    </lineage>
</organism>
<sequence length="40" mass="4323">MAEFQCKSLVAAYVGLVNMIGWVEGPKVSEAPLLGDQDQQ</sequence>
<dbReference type="EMBL" id="CADCTM010000920">
    <property type="protein sequence ID" value="CAA9305292.1"/>
    <property type="molecule type" value="Genomic_DNA"/>
</dbReference>
<dbReference type="AlphaFoldDB" id="A0A6J4KGC3"/>
<name>A0A6J4KGC3_9CYAN</name>
<reference evidence="1" key="1">
    <citation type="submission" date="2020-02" db="EMBL/GenBank/DDBJ databases">
        <authorList>
            <person name="Meier V. D."/>
        </authorList>
    </citation>
    <scope>NUCLEOTIDE SEQUENCE</scope>
    <source>
        <strain evidence="1">AVDCRST_MAG92</strain>
    </source>
</reference>
<protein>
    <submittedName>
        <fullName evidence="1">Uncharacterized protein</fullName>
    </submittedName>
</protein>
<proteinExistence type="predicted"/>
<accession>A0A6J4KGC3</accession>
<gene>
    <name evidence="1" type="ORF">AVDCRST_MAG92-5422</name>
</gene>